<gene>
    <name evidence="16" type="ORF">niasHS_015133</name>
</gene>
<feature type="region of interest" description="Disordered" evidence="13">
    <location>
        <begin position="992"/>
        <end position="1048"/>
    </location>
</feature>
<dbReference type="InterPro" id="IPR002591">
    <property type="entry name" value="Phosphodiest/P_Trfase"/>
</dbReference>
<dbReference type="Proteomes" id="UP001620645">
    <property type="component" value="Unassembled WGS sequence"/>
</dbReference>
<keyword evidence="8" id="KW-0677">Repeat</keyword>
<keyword evidence="11 14" id="KW-0472">Membrane</keyword>
<dbReference type="GO" id="GO:0005789">
    <property type="term" value="C:endoplasmic reticulum membrane"/>
    <property type="evidence" value="ECO:0007669"/>
    <property type="project" value="UniProtKB-SubCell"/>
</dbReference>
<keyword evidence="10 14" id="KW-1133">Transmembrane helix</keyword>
<evidence type="ECO:0000256" key="7">
    <source>
        <dbReference type="ARBA" id="ARBA00022692"/>
    </source>
</evidence>
<dbReference type="PANTHER" id="PTHR12250:SF0">
    <property type="entry name" value="GPI ETHANOLAMINE PHOSPHATE TRANSFERASE 1"/>
    <property type="match status" value="1"/>
</dbReference>
<evidence type="ECO:0000256" key="2">
    <source>
        <dbReference type="ARBA" id="ARBA00004687"/>
    </source>
</evidence>
<comment type="caution">
    <text evidence="16">The sequence shown here is derived from an EMBL/GenBank/DDBJ whole genome shotgun (WGS) entry which is preliminary data.</text>
</comment>
<proteinExistence type="inferred from homology"/>
<comment type="similarity">
    <text evidence="3">Belongs to the PIGG/PIGN/PIGO family. PIGN subfamily.</text>
</comment>
<evidence type="ECO:0000259" key="15">
    <source>
        <dbReference type="SMART" id="SM01088"/>
    </source>
</evidence>
<keyword evidence="5" id="KW-0337">GPI-anchor biosynthesis</keyword>
<feature type="compositionally biased region" description="Low complexity" evidence="13">
    <location>
        <begin position="997"/>
        <end position="1012"/>
    </location>
</feature>
<feature type="transmembrane region" description="Helical" evidence="14">
    <location>
        <begin position="926"/>
        <end position="950"/>
    </location>
</feature>
<evidence type="ECO:0000256" key="9">
    <source>
        <dbReference type="ARBA" id="ARBA00022824"/>
    </source>
</evidence>
<dbReference type="Pfam" id="PF04987">
    <property type="entry name" value="PigN"/>
    <property type="match status" value="1"/>
</dbReference>
<feature type="compositionally biased region" description="Pro residues" evidence="13">
    <location>
        <begin position="1026"/>
        <end position="1038"/>
    </location>
</feature>
<evidence type="ECO:0000256" key="5">
    <source>
        <dbReference type="ARBA" id="ARBA00022502"/>
    </source>
</evidence>
<comment type="pathway">
    <text evidence="2">Glycolipid biosynthesis; glycosylphosphatidylinositol-anchor biosynthesis.</text>
</comment>
<reference evidence="16 17" key="1">
    <citation type="submission" date="2024-10" db="EMBL/GenBank/DDBJ databases">
        <authorList>
            <person name="Kim D."/>
        </authorList>
    </citation>
    <scope>NUCLEOTIDE SEQUENCE [LARGE SCALE GENOMIC DNA]</scope>
    <source>
        <strain evidence="16">Taebaek</strain>
    </source>
</reference>
<dbReference type="Pfam" id="PF01391">
    <property type="entry name" value="Collagen"/>
    <property type="match status" value="1"/>
</dbReference>
<name>A0ABD2IDS5_HETSC</name>
<feature type="transmembrane region" description="Helical" evidence="14">
    <location>
        <begin position="884"/>
        <end position="905"/>
    </location>
</feature>
<dbReference type="EMBL" id="JBICCN010000357">
    <property type="protein sequence ID" value="KAL3074303.1"/>
    <property type="molecule type" value="Genomic_DNA"/>
</dbReference>
<evidence type="ECO:0000256" key="14">
    <source>
        <dbReference type="SAM" id="Phobius"/>
    </source>
</evidence>
<dbReference type="InterPro" id="IPR037671">
    <property type="entry name" value="PIGN_N"/>
</dbReference>
<keyword evidence="6" id="KW-0808">Transferase</keyword>
<feature type="transmembrane region" description="Helical" evidence="14">
    <location>
        <begin position="773"/>
        <end position="794"/>
    </location>
</feature>
<feature type="transmembrane region" description="Helical" evidence="14">
    <location>
        <begin position="12"/>
        <end position="30"/>
    </location>
</feature>
<evidence type="ECO:0000256" key="6">
    <source>
        <dbReference type="ARBA" id="ARBA00022679"/>
    </source>
</evidence>
<evidence type="ECO:0000256" key="12">
    <source>
        <dbReference type="ARBA" id="ARBA00023180"/>
    </source>
</evidence>
<feature type="transmembrane region" description="Helical" evidence="14">
    <location>
        <begin position="432"/>
        <end position="452"/>
    </location>
</feature>
<dbReference type="AlphaFoldDB" id="A0ABD2IDS5"/>
<keyword evidence="9" id="KW-0256">Endoplasmic reticulum</keyword>
<feature type="compositionally biased region" description="Pro residues" evidence="13">
    <location>
        <begin position="1144"/>
        <end position="1153"/>
    </location>
</feature>
<evidence type="ECO:0000313" key="17">
    <source>
        <dbReference type="Proteomes" id="UP001620645"/>
    </source>
</evidence>
<feature type="transmembrane region" description="Helical" evidence="14">
    <location>
        <begin position="642"/>
        <end position="661"/>
    </location>
</feature>
<evidence type="ECO:0000256" key="8">
    <source>
        <dbReference type="ARBA" id="ARBA00022737"/>
    </source>
</evidence>
<dbReference type="PANTHER" id="PTHR12250">
    <property type="entry name" value="PHOSPHATIDYLINOSITOL GLYCAN, CLASS N"/>
    <property type="match status" value="1"/>
</dbReference>
<evidence type="ECO:0000256" key="13">
    <source>
        <dbReference type="SAM" id="MobiDB-lite"/>
    </source>
</evidence>
<feature type="compositionally biased region" description="Low complexity" evidence="13">
    <location>
        <begin position="1174"/>
        <end position="1185"/>
    </location>
</feature>
<evidence type="ECO:0000256" key="1">
    <source>
        <dbReference type="ARBA" id="ARBA00004477"/>
    </source>
</evidence>
<organism evidence="16 17">
    <name type="scientific">Heterodera schachtii</name>
    <name type="common">Sugarbeet cyst nematode worm</name>
    <name type="synonym">Tylenchus schachtii</name>
    <dbReference type="NCBI Taxonomy" id="97005"/>
    <lineage>
        <taxon>Eukaryota</taxon>
        <taxon>Metazoa</taxon>
        <taxon>Ecdysozoa</taxon>
        <taxon>Nematoda</taxon>
        <taxon>Chromadorea</taxon>
        <taxon>Rhabditida</taxon>
        <taxon>Tylenchina</taxon>
        <taxon>Tylenchomorpha</taxon>
        <taxon>Tylenchoidea</taxon>
        <taxon>Heteroderidae</taxon>
        <taxon>Heteroderinae</taxon>
        <taxon>Heterodera</taxon>
    </lineage>
</organism>
<feature type="compositionally biased region" description="Gly residues" evidence="13">
    <location>
        <begin position="1203"/>
        <end position="1225"/>
    </location>
</feature>
<keyword evidence="7 14" id="KW-0812">Transmembrane</keyword>
<feature type="compositionally biased region" description="Pro residues" evidence="13">
    <location>
        <begin position="1063"/>
        <end position="1072"/>
    </location>
</feature>
<dbReference type="CDD" id="cd16020">
    <property type="entry name" value="GPI_EPT_1"/>
    <property type="match status" value="1"/>
</dbReference>
<feature type="transmembrane region" description="Helical" evidence="14">
    <location>
        <begin position="673"/>
        <end position="694"/>
    </location>
</feature>
<feature type="transmembrane region" description="Helical" evidence="14">
    <location>
        <begin position="464"/>
        <end position="484"/>
    </location>
</feature>
<accession>A0ABD2IDS5</accession>
<feature type="transmembrane region" description="Helical" evidence="14">
    <location>
        <begin position="496"/>
        <end position="515"/>
    </location>
</feature>
<dbReference type="GO" id="GO:0016740">
    <property type="term" value="F:transferase activity"/>
    <property type="evidence" value="ECO:0007669"/>
    <property type="project" value="UniProtKB-KW"/>
</dbReference>
<dbReference type="SMART" id="SM01088">
    <property type="entry name" value="Col_cuticle_N"/>
    <property type="match status" value="1"/>
</dbReference>
<dbReference type="Gene3D" id="3.40.720.10">
    <property type="entry name" value="Alkaline Phosphatase, subunit A"/>
    <property type="match status" value="2"/>
</dbReference>
<feature type="domain" description="Nematode cuticle collagen N-terminal" evidence="15">
    <location>
        <begin position="926"/>
        <end position="978"/>
    </location>
</feature>
<dbReference type="Pfam" id="PF01663">
    <property type="entry name" value="Phosphodiest"/>
    <property type="match status" value="1"/>
</dbReference>
<feature type="transmembrane region" description="Helical" evidence="14">
    <location>
        <begin position="814"/>
        <end position="841"/>
    </location>
</feature>
<dbReference type="InterPro" id="IPR008160">
    <property type="entry name" value="Collagen"/>
</dbReference>
<comment type="subcellular location">
    <subcellularLocation>
        <location evidence="1">Endoplasmic reticulum membrane</location>
        <topology evidence="1">Multi-pass membrane protein</topology>
    </subcellularLocation>
</comment>
<dbReference type="InterPro" id="IPR007070">
    <property type="entry name" value="GPI_EtnP_transferase_1"/>
</dbReference>
<feature type="transmembrane region" description="Helical" evidence="14">
    <location>
        <begin position="612"/>
        <end position="630"/>
    </location>
</feature>
<keyword evidence="17" id="KW-1185">Reference proteome</keyword>
<dbReference type="SUPFAM" id="SSF53649">
    <property type="entry name" value="Alkaline phosphatase-like"/>
    <property type="match status" value="1"/>
</dbReference>
<evidence type="ECO:0000256" key="3">
    <source>
        <dbReference type="ARBA" id="ARBA00008400"/>
    </source>
</evidence>
<dbReference type="Pfam" id="PF01484">
    <property type="entry name" value="Col_cuticle_N"/>
    <property type="match status" value="1"/>
</dbReference>
<feature type="region of interest" description="Disordered" evidence="13">
    <location>
        <begin position="1062"/>
        <end position="1094"/>
    </location>
</feature>
<feature type="transmembrane region" description="Helical" evidence="14">
    <location>
        <begin position="588"/>
        <end position="606"/>
    </location>
</feature>
<dbReference type="GO" id="GO:0006506">
    <property type="term" value="P:GPI anchor biosynthetic process"/>
    <property type="evidence" value="ECO:0007669"/>
    <property type="project" value="UniProtKB-KW"/>
</dbReference>
<keyword evidence="12" id="KW-0325">Glycoprotein</keyword>
<feature type="region of interest" description="Disordered" evidence="13">
    <location>
        <begin position="1113"/>
        <end position="1262"/>
    </location>
</feature>
<feature type="transmembrane region" description="Helical" evidence="14">
    <location>
        <begin position="706"/>
        <end position="730"/>
    </location>
</feature>
<evidence type="ECO:0000256" key="4">
    <source>
        <dbReference type="ARBA" id="ARBA00020831"/>
    </source>
</evidence>
<evidence type="ECO:0000313" key="16">
    <source>
        <dbReference type="EMBL" id="KAL3074303.1"/>
    </source>
</evidence>
<sequence>MRSIAPFAIFRLLLCFVGFFVHLLLLYAVFDIYFSSPIVRGARHFKIAKNSESFTPADRIVFFSADGLRARTFYQHPHLSPFLHGLIRDGKAAWGNLESHVPTESRPGHVAMMAGFYEDVSAVTRGWKHNPVPFDSTLNQSSMAFLWGSPDIVHLFSENVANVRSDAYSPELEDFADEDAAKLDRWVFERVKLFFDEIRSDANAKSRLLGLRRAIFFLHLLGLDTNGHGHKPNSEQYLKNIATVDEGIRGIVQMVEGFFGDNRTAFLFTADHGMTDWGSHGDGTDDEVNVPFLAWGAGIEPSGASRKLSLAQVDLAPLQSALLGTAIPVNSFGTAPLEVLRTPQKYKFLAALANFKQMVEQYSKVRAERQSHSFRIFFAEAPSLRFDALRQIRSEIERLAQLKRYEAAAKVCLKWLGPVHEALDYYHRYHRFSQGIAISALFFVWNFLLYATMFGAPRPLSSPLFLFVPSRPFCALLFFAFVLIRLQHLSLPNYLYFLSPIALFSVALNILGWPQKITMKNFEKFKRHFVYQMPKWTQIAQISAKIALFVFSVLLLVGVFFERAILSVIFAAISTFFLFPGKFTRGHFAWLFLSLSLAVFPLLPTVGGAPNAFFVLLAQFAVSFALHFYISHQKSFNYSPHLSILAVYRIHLFLTVLLLFTEITGSSTSIRPFAWLSLPLAFVLPIWASPARLSDRLILWLSSLKLPFVLLSIGHEALFLPIFSAFLMLYVHLEHPNIDLATFLAITIRERAPKFGNEKDELIPQQILSTSEFLRALFLVASIEMAFFGTGNIASLNSFNPSFLRYFVSVFSPFTMALLLFLKVLIPFFVLSLCFVSAASIDGKSFVENRHKIGRLSAMVAMITNTMAMAFFCCLRTDGSWLQIGISISNYVICLLCSAFVYLLLNIANVLLNIPIQEKPTMKVHTATFLASSISGISLLGCLLLIANIYNDVQQIWQELDQQIFLFRSETDDLWRDMMKLGQKARTRRAAAGYEGGSASVSGGPSVSAPSGNRASSHANGGASPGVPPGSVNPPSVPPSIQTGTAGGAGCNCQTGSANRCPAGPPGPPGVPGKPGKEGIEGVPGQSGKDALDVTPEVPQFGCFYCPSGPQGQVGPIGRPGPKGHAGAKGQPGHSGRDGNPGPSGEPGPPGPVGPVGTPGLQGEKGRDAEHQIGRQGPRGARGPQGPLGPPGEPGLSAPPGVAGPGGEQGGPGPQGVPGGPGLPGEEGAAGRPGPDAEYCPCPQRSEGGVKGGVGAGQYRKA</sequence>
<dbReference type="InterPro" id="IPR017852">
    <property type="entry name" value="GPI_EtnP_transferase_1_C"/>
</dbReference>
<evidence type="ECO:0000256" key="11">
    <source>
        <dbReference type="ARBA" id="ARBA00023136"/>
    </source>
</evidence>
<dbReference type="InterPro" id="IPR002486">
    <property type="entry name" value="Col_cuticle_N"/>
</dbReference>
<evidence type="ECO:0000256" key="10">
    <source>
        <dbReference type="ARBA" id="ARBA00022989"/>
    </source>
</evidence>
<feature type="transmembrane region" description="Helical" evidence="14">
    <location>
        <begin position="853"/>
        <end position="872"/>
    </location>
</feature>
<protein>
    <recommendedName>
        <fullName evidence="4">GPI ethanolamine phosphate transferase 1</fullName>
    </recommendedName>
</protein>
<feature type="compositionally biased region" description="Basic and acidic residues" evidence="13">
    <location>
        <begin position="1164"/>
        <end position="1173"/>
    </location>
</feature>
<dbReference type="InterPro" id="IPR017850">
    <property type="entry name" value="Alkaline_phosphatase_core_sf"/>
</dbReference>